<dbReference type="PANTHER" id="PTHR47966:SF51">
    <property type="entry name" value="BETA-SITE APP-CLEAVING ENZYME, ISOFORM A-RELATED"/>
    <property type="match status" value="1"/>
</dbReference>
<dbReference type="InterPro" id="IPR021109">
    <property type="entry name" value="Peptidase_aspartic_dom_sf"/>
</dbReference>
<dbReference type="EMBL" id="JAPXFL010000004">
    <property type="protein sequence ID" value="KAK9508175.1"/>
    <property type="molecule type" value="Genomic_DNA"/>
</dbReference>
<feature type="disulfide bond" evidence="5">
    <location>
        <begin position="312"/>
        <end position="347"/>
    </location>
</feature>
<dbReference type="Pfam" id="PF00026">
    <property type="entry name" value="Asp"/>
    <property type="match status" value="1"/>
</dbReference>
<dbReference type="PANTHER" id="PTHR47966">
    <property type="entry name" value="BETA-SITE APP-CLEAVING ENZYME, ISOFORM A-RELATED"/>
    <property type="match status" value="1"/>
</dbReference>
<evidence type="ECO:0000256" key="2">
    <source>
        <dbReference type="ARBA" id="ARBA00022670"/>
    </source>
</evidence>
<dbReference type="GO" id="GO:0006508">
    <property type="term" value="P:proteolysis"/>
    <property type="evidence" value="ECO:0007669"/>
    <property type="project" value="UniProtKB-KW"/>
</dbReference>
<evidence type="ECO:0000256" key="5">
    <source>
        <dbReference type="PIRSR" id="PIRSR601461-2"/>
    </source>
</evidence>
<dbReference type="Gene3D" id="2.40.70.10">
    <property type="entry name" value="Acid Proteases"/>
    <property type="match status" value="2"/>
</dbReference>
<keyword evidence="5" id="KW-1015">Disulfide bond</keyword>
<dbReference type="AlphaFoldDB" id="A0AAW1DDI7"/>
<dbReference type="PRINTS" id="PR00792">
    <property type="entry name" value="PEPSIN"/>
</dbReference>
<feature type="chain" id="PRO_5043340238" description="Peptidase A1 domain-containing protein" evidence="6">
    <location>
        <begin position="21"/>
        <end position="388"/>
    </location>
</feature>
<organism evidence="8 9">
    <name type="scientific">Rhynocoris fuscipes</name>
    <dbReference type="NCBI Taxonomy" id="488301"/>
    <lineage>
        <taxon>Eukaryota</taxon>
        <taxon>Metazoa</taxon>
        <taxon>Ecdysozoa</taxon>
        <taxon>Arthropoda</taxon>
        <taxon>Hexapoda</taxon>
        <taxon>Insecta</taxon>
        <taxon>Pterygota</taxon>
        <taxon>Neoptera</taxon>
        <taxon>Paraneoptera</taxon>
        <taxon>Hemiptera</taxon>
        <taxon>Heteroptera</taxon>
        <taxon>Panheteroptera</taxon>
        <taxon>Cimicomorpha</taxon>
        <taxon>Reduviidae</taxon>
        <taxon>Harpactorinae</taxon>
        <taxon>Harpactorini</taxon>
        <taxon>Rhynocoris</taxon>
    </lineage>
</organism>
<evidence type="ECO:0000256" key="6">
    <source>
        <dbReference type="SAM" id="SignalP"/>
    </source>
</evidence>
<dbReference type="FunFam" id="2.40.70.10:FF:000115">
    <property type="entry name" value="Lysosomal aspartic protease"/>
    <property type="match status" value="1"/>
</dbReference>
<dbReference type="GO" id="GO:0005764">
    <property type="term" value="C:lysosome"/>
    <property type="evidence" value="ECO:0007669"/>
    <property type="project" value="TreeGrafter"/>
</dbReference>
<evidence type="ECO:0000256" key="3">
    <source>
        <dbReference type="ARBA" id="ARBA00022750"/>
    </source>
</evidence>
<keyword evidence="3" id="KW-0064">Aspartyl protease</keyword>
<dbReference type="InterPro" id="IPR001461">
    <property type="entry name" value="Aspartic_peptidase_A1"/>
</dbReference>
<feature type="domain" description="Peptidase A1" evidence="7">
    <location>
        <begin position="65"/>
        <end position="385"/>
    </location>
</feature>
<evidence type="ECO:0000313" key="9">
    <source>
        <dbReference type="Proteomes" id="UP001461498"/>
    </source>
</evidence>
<accession>A0AAW1DDI7</accession>
<keyword evidence="9" id="KW-1185">Reference proteome</keyword>
<evidence type="ECO:0000256" key="4">
    <source>
        <dbReference type="ARBA" id="ARBA00022801"/>
    </source>
</evidence>
<comment type="caution">
    <text evidence="8">The sequence shown here is derived from an EMBL/GenBank/DDBJ whole genome shotgun (WGS) entry which is preliminary data.</text>
</comment>
<dbReference type="Proteomes" id="UP001461498">
    <property type="component" value="Unassembled WGS sequence"/>
</dbReference>
<gene>
    <name evidence="8" type="ORF">O3M35_007897</name>
</gene>
<dbReference type="SUPFAM" id="SSF50630">
    <property type="entry name" value="Acid proteases"/>
    <property type="match status" value="1"/>
</dbReference>
<protein>
    <recommendedName>
        <fullName evidence="7">Peptidase A1 domain-containing protein</fullName>
    </recommendedName>
</protein>
<reference evidence="8 9" key="1">
    <citation type="submission" date="2022-12" db="EMBL/GenBank/DDBJ databases">
        <title>Chromosome-level genome assembly of true bugs.</title>
        <authorList>
            <person name="Ma L."/>
            <person name="Li H."/>
        </authorList>
    </citation>
    <scope>NUCLEOTIDE SEQUENCE [LARGE SCALE GENOMIC DNA]</scope>
    <source>
        <strain evidence="8">Lab_2022b</strain>
    </source>
</reference>
<sequence length="388" mass="44060">MIYFILFWTLINYLCLNVNSFVRVPLQRDHYASLEKSINAKENAGNINGTVTALKLKYGERSSGFIGTISIGTPKNEQVFNMVIDISNTALWVISSECTTEICRNHNVYTYEWSKTYESNDRFKSIKDGKDKLLGLGAKDVVQIGSVSVKSVPFYLVKDLPIDFLLEKTYDGRLGLSLPINDDDETILETMINQGTLEWNLFSLYINRTKEPNFTYSGGELMLGGWNTKYFNPDDIDYIPLSKPGKWQFTIDRITSAENTTGVWCKSGCEATVSSTYQFIEGPAKEIKAIYQYIGASIDFPLLPPNTPIVKCNQINQLPPIKFHINKKEYILESTDYVVQTGNPEYCLMALIIADNSSDPWKIGYRFLSKYYTIFNASEKKIAFANLK</sequence>
<evidence type="ECO:0000259" key="7">
    <source>
        <dbReference type="PROSITE" id="PS51767"/>
    </source>
</evidence>
<dbReference type="InterPro" id="IPR033121">
    <property type="entry name" value="PEPTIDASE_A1"/>
</dbReference>
<feature type="disulfide bond" evidence="5">
    <location>
        <begin position="98"/>
        <end position="103"/>
    </location>
</feature>
<keyword evidence="6" id="KW-0732">Signal</keyword>
<proteinExistence type="inferred from homology"/>
<dbReference type="PROSITE" id="PS51767">
    <property type="entry name" value="PEPTIDASE_A1"/>
    <property type="match status" value="1"/>
</dbReference>
<name>A0AAW1DDI7_9HEMI</name>
<dbReference type="Gene3D" id="2.60.40.1960">
    <property type="match status" value="1"/>
</dbReference>
<keyword evidence="2" id="KW-0645">Protease</keyword>
<evidence type="ECO:0000313" key="8">
    <source>
        <dbReference type="EMBL" id="KAK9508175.1"/>
    </source>
</evidence>
<keyword evidence="4" id="KW-0378">Hydrolase</keyword>
<comment type="similarity">
    <text evidence="1">Belongs to the peptidase A1 family.</text>
</comment>
<evidence type="ECO:0000256" key="1">
    <source>
        <dbReference type="ARBA" id="ARBA00007447"/>
    </source>
</evidence>
<dbReference type="GO" id="GO:0004190">
    <property type="term" value="F:aspartic-type endopeptidase activity"/>
    <property type="evidence" value="ECO:0007669"/>
    <property type="project" value="UniProtKB-KW"/>
</dbReference>
<feature type="signal peptide" evidence="6">
    <location>
        <begin position="1"/>
        <end position="20"/>
    </location>
</feature>